<gene>
    <name evidence="1" type="ORF">T11_6673</name>
</gene>
<reference evidence="1 2" key="1">
    <citation type="submission" date="2015-01" db="EMBL/GenBank/DDBJ databases">
        <title>Evolution of Trichinella species and genotypes.</title>
        <authorList>
            <person name="Korhonen P.K."/>
            <person name="Edoardo P."/>
            <person name="Giuseppe L.R."/>
            <person name="Gasser R.B."/>
        </authorList>
    </citation>
    <scope>NUCLEOTIDE SEQUENCE [LARGE SCALE GENOMIC DNA]</scope>
    <source>
        <strain evidence="1">ISS1029</strain>
    </source>
</reference>
<sequence length="97" mass="10883">MKSETKASIRCGNSVAEEFDVKKKLDPTLSGSQGNLGIDNGLLLCQRKISTKGEDRTQISVPRSFRSEVLCSLLDRTCADHLEEKRTLARRYALKRN</sequence>
<dbReference type="AlphaFoldDB" id="A0A0V1I9C4"/>
<comment type="caution">
    <text evidence="1">The sequence shown here is derived from an EMBL/GenBank/DDBJ whole genome shotgun (WGS) entry which is preliminary data.</text>
</comment>
<accession>A0A0V1I9C4</accession>
<dbReference type="EMBL" id="JYDP01000001">
    <property type="protein sequence ID" value="KRZ19419.1"/>
    <property type="molecule type" value="Genomic_DNA"/>
</dbReference>
<evidence type="ECO:0000313" key="1">
    <source>
        <dbReference type="EMBL" id="KRZ19419.1"/>
    </source>
</evidence>
<protein>
    <submittedName>
        <fullName evidence="1">Uncharacterized protein</fullName>
    </submittedName>
</protein>
<dbReference type="Proteomes" id="UP000055024">
    <property type="component" value="Unassembled WGS sequence"/>
</dbReference>
<keyword evidence="2" id="KW-1185">Reference proteome</keyword>
<organism evidence="1 2">
    <name type="scientific">Trichinella zimbabwensis</name>
    <dbReference type="NCBI Taxonomy" id="268475"/>
    <lineage>
        <taxon>Eukaryota</taxon>
        <taxon>Metazoa</taxon>
        <taxon>Ecdysozoa</taxon>
        <taxon>Nematoda</taxon>
        <taxon>Enoplea</taxon>
        <taxon>Dorylaimia</taxon>
        <taxon>Trichinellida</taxon>
        <taxon>Trichinellidae</taxon>
        <taxon>Trichinella</taxon>
    </lineage>
</organism>
<name>A0A0V1I9C4_9BILA</name>
<evidence type="ECO:0000313" key="2">
    <source>
        <dbReference type="Proteomes" id="UP000055024"/>
    </source>
</evidence>
<proteinExistence type="predicted"/>